<keyword evidence="16" id="KW-1185">Reference proteome</keyword>
<feature type="domain" description="Histidine kinase" evidence="13">
    <location>
        <begin position="482"/>
        <end position="582"/>
    </location>
</feature>
<dbReference type="PROSITE" id="PS50109">
    <property type="entry name" value="HIS_KIN"/>
    <property type="match status" value="1"/>
</dbReference>
<evidence type="ECO:0000256" key="12">
    <source>
        <dbReference type="SAM" id="Phobius"/>
    </source>
</evidence>
<dbReference type="InterPro" id="IPR036890">
    <property type="entry name" value="HATPase_C_sf"/>
</dbReference>
<dbReference type="GO" id="GO:0005524">
    <property type="term" value="F:ATP binding"/>
    <property type="evidence" value="ECO:0007669"/>
    <property type="project" value="UniProtKB-KW"/>
</dbReference>
<dbReference type="EMBL" id="RHLK01000004">
    <property type="protein sequence ID" value="MVO99751.1"/>
    <property type="molecule type" value="Genomic_DNA"/>
</dbReference>
<organism evidence="15 16">
    <name type="scientific">Paenibacillus lutrae</name>
    <dbReference type="NCBI Taxonomy" id="2078573"/>
    <lineage>
        <taxon>Bacteria</taxon>
        <taxon>Bacillati</taxon>
        <taxon>Bacillota</taxon>
        <taxon>Bacilli</taxon>
        <taxon>Bacillales</taxon>
        <taxon>Paenibacillaceae</taxon>
        <taxon>Paenibacillus</taxon>
    </lineage>
</organism>
<sequence>MKPAKRQRFVPLSYKLMLSYMLCILVPVIVVGSFSVSTLVKSMRQQAENNVQGTLRQIKDNILYKIQDTNRLSSMIYYDETLARHLRNYEEGWVKYDATINYLQPKFLQTVQSTDRNIWLSVYLQNGTIGEVYSNHENSDPLQSITNTYDIYHMSRIKQEQWYLDYPAREQYGKTMQWRQILDDDKHERISLLRRMVDVSNYALKEIGFIRIVVNKSELFDSVDFSKIGEGSAIYIVGKDEEIIHSSTALDSMKGKKWNNAWADNHLVIREPLASLDWSLVTLVPTNVMERDAAKVLQLTIIVCLIAVLVIFFVGWMFARFFSKRVKKIVSVLEAFREGEFRKRMAYEGRDEFGQIAVALNDMGQHTEGLIREVYLTNIQKKEAELESLQAQINPHFLYNTLSSISRLARFGDIDKLHRMVIGLAKFYRLTLNDGRTFIPLSKELEQAQAYVDIQTIKYGDRLEVLFDIKPEVYAYDTVKLIVQPFIENALQHAWCGDQICIRITGEIQDDAVVLKIIDDGVGIQPDRLRRMFDPLAQEEIGYGIRNVDQRIKLHFGKIYGITVASRPGMGTAVMIKVPLYKHKKI</sequence>
<evidence type="ECO:0000256" key="9">
    <source>
        <dbReference type="ARBA" id="ARBA00022840"/>
    </source>
</evidence>
<dbReference type="InterPro" id="IPR005467">
    <property type="entry name" value="His_kinase_dom"/>
</dbReference>
<dbReference type="PRINTS" id="PR00344">
    <property type="entry name" value="BCTRLSENSOR"/>
</dbReference>
<evidence type="ECO:0000313" key="15">
    <source>
        <dbReference type="EMBL" id="MVO99751.1"/>
    </source>
</evidence>
<keyword evidence="12" id="KW-0812">Transmembrane</keyword>
<dbReference type="GO" id="GO:0000155">
    <property type="term" value="F:phosphorelay sensor kinase activity"/>
    <property type="evidence" value="ECO:0007669"/>
    <property type="project" value="InterPro"/>
</dbReference>
<keyword evidence="8" id="KW-0418">Kinase</keyword>
<dbReference type="SUPFAM" id="SSF158472">
    <property type="entry name" value="HAMP domain-like"/>
    <property type="match status" value="1"/>
</dbReference>
<evidence type="ECO:0000256" key="5">
    <source>
        <dbReference type="ARBA" id="ARBA00022553"/>
    </source>
</evidence>
<dbReference type="GO" id="GO:0005886">
    <property type="term" value="C:plasma membrane"/>
    <property type="evidence" value="ECO:0007669"/>
    <property type="project" value="UniProtKB-SubCell"/>
</dbReference>
<dbReference type="AlphaFoldDB" id="A0A7X3JZ80"/>
<proteinExistence type="predicted"/>
<feature type="domain" description="HAMP" evidence="14">
    <location>
        <begin position="320"/>
        <end position="372"/>
    </location>
</feature>
<comment type="catalytic activity">
    <reaction evidence="1">
        <text>ATP + protein L-histidine = ADP + protein N-phospho-L-histidine.</text>
        <dbReference type="EC" id="2.7.13.3"/>
    </reaction>
</comment>
<evidence type="ECO:0000313" key="16">
    <source>
        <dbReference type="Proteomes" id="UP000490800"/>
    </source>
</evidence>
<evidence type="ECO:0000256" key="2">
    <source>
        <dbReference type="ARBA" id="ARBA00004651"/>
    </source>
</evidence>
<dbReference type="Gene3D" id="6.10.340.10">
    <property type="match status" value="1"/>
</dbReference>
<keyword evidence="4" id="KW-1003">Cell membrane</keyword>
<evidence type="ECO:0000256" key="1">
    <source>
        <dbReference type="ARBA" id="ARBA00000085"/>
    </source>
</evidence>
<dbReference type="SUPFAM" id="SSF55874">
    <property type="entry name" value="ATPase domain of HSP90 chaperone/DNA topoisomerase II/histidine kinase"/>
    <property type="match status" value="1"/>
</dbReference>
<dbReference type="InterPro" id="IPR003594">
    <property type="entry name" value="HATPase_dom"/>
</dbReference>
<evidence type="ECO:0000256" key="10">
    <source>
        <dbReference type="ARBA" id="ARBA00023012"/>
    </source>
</evidence>
<keyword evidence="6" id="KW-0808">Transferase</keyword>
<dbReference type="SMART" id="SM00387">
    <property type="entry name" value="HATPase_c"/>
    <property type="match status" value="1"/>
</dbReference>
<keyword evidence="11 12" id="KW-0472">Membrane</keyword>
<keyword evidence="7" id="KW-0547">Nucleotide-binding</keyword>
<dbReference type="Pfam" id="PF02518">
    <property type="entry name" value="HATPase_c"/>
    <property type="match status" value="1"/>
</dbReference>
<dbReference type="InterPro" id="IPR010559">
    <property type="entry name" value="Sig_transdc_His_kin_internal"/>
</dbReference>
<dbReference type="InterPro" id="IPR050640">
    <property type="entry name" value="Bact_2-comp_sensor_kinase"/>
</dbReference>
<dbReference type="Pfam" id="PF06580">
    <property type="entry name" value="His_kinase"/>
    <property type="match status" value="1"/>
</dbReference>
<feature type="transmembrane region" description="Helical" evidence="12">
    <location>
        <begin position="296"/>
        <end position="319"/>
    </location>
</feature>
<dbReference type="EC" id="2.7.13.3" evidence="3"/>
<protein>
    <recommendedName>
        <fullName evidence="3">histidine kinase</fullName>
        <ecNumber evidence="3">2.7.13.3</ecNumber>
    </recommendedName>
</protein>
<dbReference type="RefSeq" id="WP_157334998.1">
    <property type="nucleotide sequence ID" value="NZ_RHLK01000004.1"/>
</dbReference>
<reference evidence="15 16" key="1">
    <citation type="journal article" date="2019" name="Microorganisms">
        <title>Paenibacillus lutrae sp. nov., A Chitinolytic Species Isolated from A River Otter in Castril Natural Park, Granada, Spain.</title>
        <authorList>
            <person name="Rodriguez M."/>
            <person name="Reina J.C."/>
            <person name="Bejar V."/>
            <person name="Llamas I."/>
        </authorList>
    </citation>
    <scope>NUCLEOTIDE SEQUENCE [LARGE SCALE GENOMIC DNA]</scope>
    <source>
        <strain evidence="15 16">N10</strain>
    </source>
</reference>
<evidence type="ECO:0000256" key="3">
    <source>
        <dbReference type="ARBA" id="ARBA00012438"/>
    </source>
</evidence>
<dbReference type="InterPro" id="IPR004358">
    <property type="entry name" value="Sig_transdc_His_kin-like_C"/>
</dbReference>
<dbReference type="OrthoDB" id="9809348at2"/>
<dbReference type="PANTHER" id="PTHR34220">
    <property type="entry name" value="SENSOR HISTIDINE KINASE YPDA"/>
    <property type="match status" value="1"/>
</dbReference>
<keyword evidence="5" id="KW-0597">Phosphoprotein</keyword>
<accession>A0A7X3JZ80</accession>
<feature type="transmembrane region" description="Helical" evidence="12">
    <location>
        <begin position="12"/>
        <end position="36"/>
    </location>
</feature>
<name>A0A7X3JZ80_9BACL</name>
<evidence type="ECO:0000256" key="7">
    <source>
        <dbReference type="ARBA" id="ARBA00022741"/>
    </source>
</evidence>
<evidence type="ECO:0000259" key="14">
    <source>
        <dbReference type="PROSITE" id="PS50885"/>
    </source>
</evidence>
<dbReference type="CDD" id="cd06225">
    <property type="entry name" value="HAMP"/>
    <property type="match status" value="1"/>
</dbReference>
<evidence type="ECO:0000259" key="13">
    <source>
        <dbReference type="PROSITE" id="PS50109"/>
    </source>
</evidence>
<dbReference type="Gene3D" id="3.30.565.10">
    <property type="entry name" value="Histidine kinase-like ATPase, C-terminal domain"/>
    <property type="match status" value="1"/>
</dbReference>
<evidence type="ECO:0000256" key="11">
    <source>
        <dbReference type="ARBA" id="ARBA00023136"/>
    </source>
</evidence>
<gene>
    <name evidence="15" type="ORF">EDM21_09440</name>
</gene>
<dbReference type="Proteomes" id="UP000490800">
    <property type="component" value="Unassembled WGS sequence"/>
</dbReference>
<dbReference type="PROSITE" id="PS50885">
    <property type="entry name" value="HAMP"/>
    <property type="match status" value="1"/>
</dbReference>
<dbReference type="PANTHER" id="PTHR34220:SF7">
    <property type="entry name" value="SENSOR HISTIDINE KINASE YPDA"/>
    <property type="match status" value="1"/>
</dbReference>
<evidence type="ECO:0000256" key="8">
    <source>
        <dbReference type="ARBA" id="ARBA00022777"/>
    </source>
</evidence>
<keyword evidence="9" id="KW-0067">ATP-binding</keyword>
<keyword evidence="10" id="KW-0902">Two-component regulatory system</keyword>
<dbReference type="SMART" id="SM00304">
    <property type="entry name" value="HAMP"/>
    <property type="match status" value="1"/>
</dbReference>
<evidence type="ECO:0000256" key="6">
    <source>
        <dbReference type="ARBA" id="ARBA00022679"/>
    </source>
</evidence>
<dbReference type="InterPro" id="IPR003660">
    <property type="entry name" value="HAMP_dom"/>
</dbReference>
<evidence type="ECO:0000256" key="4">
    <source>
        <dbReference type="ARBA" id="ARBA00022475"/>
    </source>
</evidence>
<dbReference type="Pfam" id="PF00672">
    <property type="entry name" value="HAMP"/>
    <property type="match status" value="1"/>
</dbReference>
<keyword evidence="12" id="KW-1133">Transmembrane helix</keyword>
<comment type="caution">
    <text evidence="15">The sequence shown here is derived from an EMBL/GenBank/DDBJ whole genome shotgun (WGS) entry which is preliminary data.</text>
</comment>
<comment type="subcellular location">
    <subcellularLocation>
        <location evidence="2">Cell membrane</location>
        <topology evidence="2">Multi-pass membrane protein</topology>
    </subcellularLocation>
</comment>